<dbReference type="GO" id="GO:0042158">
    <property type="term" value="P:lipoprotein biosynthetic process"/>
    <property type="evidence" value="ECO:0007669"/>
    <property type="project" value="UniProtKB-UniRule"/>
</dbReference>
<sequence>MSESPRKGRRVGLGAWLFAAGLGGLAGLGFEPTAWWPCHLMGLAGLFVRLRAASTWRQAAGWGYAFGFGMNLVSLSWLSSLLPGAGPVIAVVLVAFMSTYFALVGVAARWVWRLPWPVVGLASVWVAGEWLYSRFPFGGFGWTRTAYTMVDSPLDGWLPLVSVAGVSGLAALVSALAAWAWGRRRELSEHRVAVIAAATTIVALGTGGLVLRGADLVPEHSEELTIGMVQGNVDGVGVGGMGRARSVTNNHYSETVTLMAKARAGEAAGPDFVLWPENSTDVDPIEDLQTRRLVQSAAEVADVPILVGAVTRGPGTDERQTTALWWMPDGRVTDSYHKRNLVPFGEYIPFRDRLLPLIPLLELVGAQSIPGTSPGVVDAELADGRRVAVGDVICFELAYDDTVREAVAGSQVLVVQSNNATYRGTPQIDQQFAITRVRAMEARREVVVATTNSVSGHIDHRGRVLDRTQEMQAASASYTVSLRDTTTPATRFGGVIEAVLTVLGALSCGLGALAAWRRDGAGTMGGP</sequence>
<evidence type="ECO:0000256" key="8">
    <source>
        <dbReference type="HAMAP-Rule" id="MF_01148"/>
    </source>
</evidence>
<keyword evidence="2 8" id="KW-1003">Cell membrane</keyword>
<dbReference type="GO" id="GO:0016410">
    <property type="term" value="F:N-acyltransferase activity"/>
    <property type="evidence" value="ECO:0007669"/>
    <property type="project" value="UniProtKB-UniRule"/>
</dbReference>
<evidence type="ECO:0000256" key="2">
    <source>
        <dbReference type="ARBA" id="ARBA00022475"/>
    </source>
</evidence>
<dbReference type="InterPro" id="IPR003010">
    <property type="entry name" value="C-N_Hydrolase"/>
</dbReference>
<dbReference type="SUPFAM" id="SSF56317">
    <property type="entry name" value="Carbon-nitrogen hydrolase"/>
    <property type="match status" value="1"/>
</dbReference>
<feature type="transmembrane region" description="Helical" evidence="8">
    <location>
        <begin position="114"/>
        <end position="132"/>
    </location>
</feature>
<comment type="similarity">
    <text evidence="8">Belongs to the CN hydrolase family. Apolipoprotein N-acyltransferase subfamily.</text>
</comment>
<keyword evidence="10" id="KW-0449">Lipoprotein</keyword>
<dbReference type="Proteomes" id="UP000316196">
    <property type="component" value="Unassembled WGS sequence"/>
</dbReference>
<comment type="function">
    <text evidence="8">Catalyzes the phospholipid dependent N-acylation of the N-terminal cysteine of apolipoprotein, the last step in lipoprotein maturation.</text>
</comment>
<comment type="caution">
    <text evidence="8">Lacks conserved residue(s) required for the propagation of feature annotation.</text>
</comment>
<organism evidence="10 11">
    <name type="scientific">Propioniferax innocua</name>
    <dbReference type="NCBI Taxonomy" id="1753"/>
    <lineage>
        <taxon>Bacteria</taxon>
        <taxon>Bacillati</taxon>
        <taxon>Actinomycetota</taxon>
        <taxon>Actinomycetes</taxon>
        <taxon>Propionibacteriales</taxon>
        <taxon>Propionibacteriaceae</taxon>
        <taxon>Propioniferax</taxon>
    </lineage>
</organism>
<evidence type="ECO:0000256" key="7">
    <source>
        <dbReference type="ARBA" id="ARBA00023315"/>
    </source>
</evidence>
<keyword evidence="6 8" id="KW-0472">Membrane</keyword>
<dbReference type="EC" id="2.3.1.269" evidence="8"/>
<keyword evidence="11" id="KW-1185">Reference proteome</keyword>
<evidence type="ECO:0000256" key="4">
    <source>
        <dbReference type="ARBA" id="ARBA00022692"/>
    </source>
</evidence>
<keyword evidence="4 8" id="KW-0812">Transmembrane</keyword>
<evidence type="ECO:0000313" key="10">
    <source>
        <dbReference type="EMBL" id="TQL62368.1"/>
    </source>
</evidence>
<gene>
    <name evidence="8" type="primary">lnt</name>
    <name evidence="10" type="ORF">FB460_0142</name>
</gene>
<proteinExistence type="inferred from homology"/>
<keyword evidence="3 8" id="KW-0808">Transferase</keyword>
<comment type="catalytic activity">
    <reaction evidence="8">
        <text>N-terminal S-1,2-diacyl-sn-glyceryl-L-cysteinyl-[lipoprotein] + a glycerophospholipid = N-acyl-S-1,2-diacyl-sn-glyceryl-L-cysteinyl-[lipoprotein] + a 2-acyl-sn-glycero-3-phospholipid + H(+)</text>
        <dbReference type="Rhea" id="RHEA:48228"/>
        <dbReference type="Rhea" id="RHEA-COMP:14681"/>
        <dbReference type="Rhea" id="RHEA-COMP:14684"/>
        <dbReference type="ChEBI" id="CHEBI:15378"/>
        <dbReference type="ChEBI" id="CHEBI:136912"/>
        <dbReference type="ChEBI" id="CHEBI:140656"/>
        <dbReference type="ChEBI" id="CHEBI:140657"/>
        <dbReference type="ChEBI" id="CHEBI:140660"/>
        <dbReference type="EC" id="2.3.1.269"/>
    </reaction>
</comment>
<dbReference type="Gene3D" id="3.60.110.10">
    <property type="entry name" value="Carbon-nitrogen hydrolase"/>
    <property type="match status" value="1"/>
</dbReference>
<dbReference type="PANTHER" id="PTHR38686">
    <property type="entry name" value="APOLIPOPROTEIN N-ACYLTRANSFERASE"/>
    <property type="match status" value="1"/>
</dbReference>
<dbReference type="Pfam" id="PF00795">
    <property type="entry name" value="CN_hydrolase"/>
    <property type="match status" value="1"/>
</dbReference>
<protein>
    <recommendedName>
        <fullName evidence="8">Apolipoprotein N-acyltransferase</fullName>
        <shortName evidence="8">ALP N-acyltransferase</shortName>
        <ecNumber evidence="8">2.3.1.269</ecNumber>
    </recommendedName>
</protein>
<feature type="transmembrane region" description="Helical" evidence="8">
    <location>
        <begin position="12"/>
        <end position="28"/>
    </location>
</feature>
<dbReference type="PANTHER" id="PTHR38686:SF1">
    <property type="entry name" value="APOLIPOPROTEIN N-ACYLTRANSFERASE"/>
    <property type="match status" value="1"/>
</dbReference>
<dbReference type="UniPathway" id="UPA00666"/>
<dbReference type="EMBL" id="VFOR01000001">
    <property type="protein sequence ID" value="TQL62368.1"/>
    <property type="molecule type" value="Genomic_DNA"/>
</dbReference>
<feature type="transmembrane region" description="Helical" evidence="8">
    <location>
        <begin position="192"/>
        <end position="211"/>
    </location>
</feature>
<feature type="transmembrane region" description="Helical" evidence="8">
    <location>
        <begin position="157"/>
        <end position="180"/>
    </location>
</feature>
<dbReference type="InterPro" id="IPR036526">
    <property type="entry name" value="C-N_Hydrolase_sf"/>
</dbReference>
<evidence type="ECO:0000256" key="6">
    <source>
        <dbReference type="ARBA" id="ARBA00023136"/>
    </source>
</evidence>
<feature type="domain" description="CN hydrolase" evidence="9">
    <location>
        <begin position="224"/>
        <end position="482"/>
    </location>
</feature>
<keyword evidence="5 8" id="KW-1133">Transmembrane helix</keyword>
<keyword evidence="7 8" id="KW-0012">Acyltransferase</keyword>
<dbReference type="NCBIfam" id="TIGR00546">
    <property type="entry name" value="lnt"/>
    <property type="match status" value="1"/>
</dbReference>
<comment type="subcellular location">
    <subcellularLocation>
        <location evidence="1 8">Cell membrane</location>
        <topology evidence="1 8">Multi-pass membrane protein</topology>
    </subcellularLocation>
</comment>
<comment type="pathway">
    <text evidence="8">Protein modification; lipoprotein biosynthesis (N-acyl transfer).</text>
</comment>
<name>A0A542ZPT1_9ACTN</name>
<accession>A0A542ZPT1</accession>
<evidence type="ECO:0000256" key="5">
    <source>
        <dbReference type="ARBA" id="ARBA00022989"/>
    </source>
</evidence>
<dbReference type="OrthoDB" id="9804277at2"/>
<evidence type="ECO:0000313" key="11">
    <source>
        <dbReference type="Proteomes" id="UP000316196"/>
    </source>
</evidence>
<comment type="caution">
    <text evidence="10">The sequence shown here is derived from an EMBL/GenBank/DDBJ whole genome shotgun (WGS) entry which is preliminary data.</text>
</comment>
<evidence type="ECO:0000256" key="1">
    <source>
        <dbReference type="ARBA" id="ARBA00004651"/>
    </source>
</evidence>
<dbReference type="CDD" id="cd07571">
    <property type="entry name" value="ALP_N-acyl_transferase"/>
    <property type="match status" value="1"/>
</dbReference>
<dbReference type="InterPro" id="IPR045378">
    <property type="entry name" value="LNT_N"/>
</dbReference>
<feature type="transmembrane region" description="Helical" evidence="8">
    <location>
        <begin position="88"/>
        <end position="107"/>
    </location>
</feature>
<dbReference type="GO" id="GO:0005886">
    <property type="term" value="C:plasma membrane"/>
    <property type="evidence" value="ECO:0007669"/>
    <property type="project" value="UniProtKB-SubCell"/>
</dbReference>
<dbReference type="Pfam" id="PF20154">
    <property type="entry name" value="LNT_N"/>
    <property type="match status" value="1"/>
</dbReference>
<reference evidence="10 11" key="1">
    <citation type="submission" date="2019-06" db="EMBL/GenBank/DDBJ databases">
        <title>Sequencing the genomes of 1000 actinobacteria strains.</title>
        <authorList>
            <person name="Klenk H.-P."/>
        </authorList>
    </citation>
    <scope>NUCLEOTIDE SEQUENCE [LARGE SCALE GENOMIC DNA]</scope>
    <source>
        <strain evidence="10 11">DSM 8251</strain>
    </source>
</reference>
<dbReference type="HAMAP" id="MF_01148">
    <property type="entry name" value="Lnt"/>
    <property type="match status" value="1"/>
</dbReference>
<evidence type="ECO:0000256" key="3">
    <source>
        <dbReference type="ARBA" id="ARBA00022679"/>
    </source>
</evidence>
<dbReference type="PROSITE" id="PS50263">
    <property type="entry name" value="CN_HYDROLASE"/>
    <property type="match status" value="1"/>
</dbReference>
<evidence type="ECO:0000259" key="9">
    <source>
        <dbReference type="PROSITE" id="PS50263"/>
    </source>
</evidence>
<dbReference type="InterPro" id="IPR004563">
    <property type="entry name" value="Apolipo_AcylTrfase"/>
</dbReference>
<dbReference type="RefSeq" id="WP_142092229.1">
    <property type="nucleotide sequence ID" value="NZ_BAAAMD010000003.1"/>
</dbReference>
<dbReference type="AlphaFoldDB" id="A0A542ZPT1"/>